<dbReference type="SUPFAM" id="SSF88723">
    <property type="entry name" value="PIN domain-like"/>
    <property type="match status" value="1"/>
</dbReference>
<proteinExistence type="predicted"/>
<dbReference type="Proteomes" id="UP000028501">
    <property type="component" value="Chromosome"/>
</dbReference>
<dbReference type="InterPro" id="IPR044153">
    <property type="entry name" value="PIN_Pae0151-like"/>
</dbReference>
<dbReference type="EMBL" id="CP006577">
    <property type="protein sequence ID" value="AIG97962.1"/>
    <property type="molecule type" value="Genomic_DNA"/>
</dbReference>
<dbReference type="Pfam" id="PF01850">
    <property type="entry name" value="PIN"/>
    <property type="match status" value="1"/>
</dbReference>
<sequence>MIVIDTSVFIDALFRFNEKRSNMANEIFEIAQHRQIAVVEPEIFRMEIIGQLVRRTPKSEAITLYEGIVEKVKLIDFAVLNEVAFSVCLETGCRAIDAYFIATAKLTNSILITNDRIMAENARKAGIEAYYLLEEFEKVKKRLQ</sequence>
<evidence type="ECO:0000313" key="3">
    <source>
        <dbReference type="EMBL" id="AIG97962.1"/>
    </source>
</evidence>
<keyword evidence="1" id="KW-0460">Magnesium</keyword>
<dbReference type="GeneID" id="24794691"/>
<dbReference type="AlphaFoldDB" id="A0A075WE37"/>
<dbReference type="InterPro" id="IPR051619">
    <property type="entry name" value="TypeII_TA_RNase_PINc/VapC"/>
</dbReference>
<dbReference type="KEGG" id="afg:AFULGI_00011820"/>
<dbReference type="CDD" id="cd09873">
    <property type="entry name" value="PIN_Pae0151-like"/>
    <property type="match status" value="1"/>
</dbReference>
<dbReference type="Gene3D" id="3.40.50.1010">
    <property type="entry name" value="5'-nuclease"/>
    <property type="match status" value="1"/>
</dbReference>
<evidence type="ECO:0000256" key="1">
    <source>
        <dbReference type="ARBA" id="ARBA00022842"/>
    </source>
</evidence>
<dbReference type="PANTHER" id="PTHR35901">
    <property type="entry name" value="RIBONUCLEASE VAPC3"/>
    <property type="match status" value="1"/>
</dbReference>
<feature type="domain" description="PIN" evidence="2">
    <location>
        <begin position="2"/>
        <end position="123"/>
    </location>
</feature>
<gene>
    <name evidence="3" type="ORF">AFULGI_00011820</name>
</gene>
<dbReference type="HOGENOM" id="CLU_140143_1_0_2"/>
<reference evidence="3 4" key="1">
    <citation type="submission" date="2013-07" db="EMBL/GenBank/DDBJ databases">
        <title>Genome of Archaeoglobus fulgidus.</title>
        <authorList>
            <person name="Fiebig A."/>
            <person name="Birkeland N.-K."/>
        </authorList>
    </citation>
    <scope>NUCLEOTIDE SEQUENCE [LARGE SCALE GENOMIC DNA]</scope>
    <source>
        <strain evidence="3 4">DSM 8774</strain>
    </source>
</reference>
<dbReference type="PANTHER" id="PTHR35901:SF1">
    <property type="entry name" value="EXONUCLEASE VAPC9"/>
    <property type="match status" value="1"/>
</dbReference>
<dbReference type="InterPro" id="IPR002716">
    <property type="entry name" value="PIN_dom"/>
</dbReference>
<evidence type="ECO:0000313" key="4">
    <source>
        <dbReference type="Proteomes" id="UP000028501"/>
    </source>
</evidence>
<protein>
    <submittedName>
        <fullName evidence="3">Putative nucleic acid-binding protein</fullName>
    </submittedName>
</protein>
<evidence type="ECO:0000259" key="2">
    <source>
        <dbReference type="Pfam" id="PF01850"/>
    </source>
</evidence>
<name>A0A075WE37_ARCFL</name>
<accession>A0A075WE37</accession>
<dbReference type="RefSeq" id="WP_048095528.1">
    <property type="nucleotide sequence ID" value="NZ_CP006577.1"/>
</dbReference>
<organism evidence="3 4">
    <name type="scientific">Archaeoglobus fulgidus DSM 8774</name>
    <dbReference type="NCBI Taxonomy" id="1344584"/>
    <lineage>
        <taxon>Archaea</taxon>
        <taxon>Methanobacteriati</taxon>
        <taxon>Methanobacteriota</taxon>
        <taxon>Archaeoglobi</taxon>
        <taxon>Archaeoglobales</taxon>
        <taxon>Archaeoglobaceae</taxon>
        <taxon>Archaeoglobus</taxon>
    </lineage>
</organism>
<dbReference type="InterPro" id="IPR029060">
    <property type="entry name" value="PIN-like_dom_sf"/>
</dbReference>